<evidence type="ECO:0000313" key="2">
    <source>
        <dbReference type="Proteomes" id="UP000036987"/>
    </source>
</evidence>
<comment type="caution">
    <text evidence="1">The sequence shown here is derived from an EMBL/GenBank/DDBJ whole genome shotgun (WGS) entry which is preliminary data.</text>
</comment>
<dbReference type="AlphaFoldDB" id="A0A0K9PQD6"/>
<evidence type="ECO:0000313" key="1">
    <source>
        <dbReference type="EMBL" id="KMZ71154.1"/>
    </source>
</evidence>
<dbReference type="Proteomes" id="UP000036987">
    <property type="component" value="Unassembled WGS sequence"/>
</dbReference>
<organism evidence="1 2">
    <name type="scientific">Zostera marina</name>
    <name type="common">Eelgrass</name>
    <dbReference type="NCBI Taxonomy" id="29655"/>
    <lineage>
        <taxon>Eukaryota</taxon>
        <taxon>Viridiplantae</taxon>
        <taxon>Streptophyta</taxon>
        <taxon>Embryophyta</taxon>
        <taxon>Tracheophyta</taxon>
        <taxon>Spermatophyta</taxon>
        <taxon>Magnoliopsida</taxon>
        <taxon>Liliopsida</taxon>
        <taxon>Zosteraceae</taxon>
        <taxon>Zostera</taxon>
    </lineage>
</organism>
<sequence length="113" mass="12879">MIEEGYSKGGGALKTNQPSLRSIFCHVRKAQGRELNVDKETQRLVFDFSKITLEENKEAETEEEDWEKMADQNALPVLGGISTESTSEHCVFDNPVETKRRVRGSCVYTRKLR</sequence>
<gene>
    <name evidence="1" type="ORF">ZOSMA_186G00030</name>
</gene>
<accession>A0A0K9PQD6</accession>
<proteinExistence type="predicted"/>
<reference evidence="2" key="1">
    <citation type="journal article" date="2016" name="Nature">
        <title>The genome of the seagrass Zostera marina reveals angiosperm adaptation to the sea.</title>
        <authorList>
            <person name="Olsen J.L."/>
            <person name="Rouze P."/>
            <person name="Verhelst B."/>
            <person name="Lin Y.-C."/>
            <person name="Bayer T."/>
            <person name="Collen J."/>
            <person name="Dattolo E."/>
            <person name="De Paoli E."/>
            <person name="Dittami S."/>
            <person name="Maumus F."/>
            <person name="Michel G."/>
            <person name="Kersting A."/>
            <person name="Lauritano C."/>
            <person name="Lohaus R."/>
            <person name="Toepel M."/>
            <person name="Tonon T."/>
            <person name="Vanneste K."/>
            <person name="Amirebrahimi M."/>
            <person name="Brakel J."/>
            <person name="Bostroem C."/>
            <person name="Chovatia M."/>
            <person name="Grimwood J."/>
            <person name="Jenkins J.W."/>
            <person name="Jueterbock A."/>
            <person name="Mraz A."/>
            <person name="Stam W.T."/>
            <person name="Tice H."/>
            <person name="Bornberg-Bauer E."/>
            <person name="Green P.J."/>
            <person name="Pearson G.A."/>
            <person name="Procaccini G."/>
            <person name="Duarte C.M."/>
            <person name="Schmutz J."/>
            <person name="Reusch T.B.H."/>
            <person name="Van de Peer Y."/>
        </authorList>
    </citation>
    <scope>NUCLEOTIDE SEQUENCE [LARGE SCALE GENOMIC DNA]</scope>
    <source>
        <strain evidence="2">cv. Finnish</strain>
    </source>
</reference>
<protein>
    <submittedName>
        <fullName evidence="1">Uncharacterized protein</fullName>
    </submittedName>
</protein>
<keyword evidence="2" id="KW-1185">Reference proteome</keyword>
<name>A0A0K9PQD6_ZOSMR</name>
<dbReference type="EMBL" id="LFYR01000685">
    <property type="protein sequence ID" value="KMZ71154.1"/>
    <property type="molecule type" value="Genomic_DNA"/>
</dbReference>